<keyword evidence="3" id="KW-1133">Transmembrane helix</keyword>
<evidence type="ECO:0000256" key="3">
    <source>
        <dbReference type="SAM" id="Phobius"/>
    </source>
</evidence>
<dbReference type="InterPro" id="IPR002130">
    <property type="entry name" value="Cyclophilin-type_PPIase_dom"/>
</dbReference>
<name>A0A3A4B6X8_9ACTN</name>
<organism evidence="5 6">
    <name type="scientific">Bailinhaonella thermotolerans</name>
    <dbReference type="NCBI Taxonomy" id="1070861"/>
    <lineage>
        <taxon>Bacteria</taxon>
        <taxon>Bacillati</taxon>
        <taxon>Actinomycetota</taxon>
        <taxon>Actinomycetes</taxon>
        <taxon>Streptosporangiales</taxon>
        <taxon>Streptosporangiaceae</taxon>
        <taxon>Bailinhaonella</taxon>
    </lineage>
</organism>
<keyword evidence="3" id="KW-0812">Transmembrane</keyword>
<dbReference type="PROSITE" id="PS50072">
    <property type="entry name" value="CSA_PPIASE_2"/>
    <property type="match status" value="1"/>
</dbReference>
<dbReference type="Gene3D" id="2.40.100.10">
    <property type="entry name" value="Cyclophilin-like"/>
    <property type="match status" value="1"/>
</dbReference>
<evidence type="ECO:0000256" key="2">
    <source>
        <dbReference type="SAM" id="MobiDB-lite"/>
    </source>
</evidence>
<feature type="region of interest" description="Disordered" evidence="2">
    <location>
        <begin position="59"/>
        <end position="93"/>
    </location>
</feature>
<comment type="function">
    <text evidence="1">PPIases accelerate the folding of proteins. It catalyzes the cis-trans isomerization of proline imidic peptide bonds in oligopeptides.</text>
</comment>
<dbReference type="InterPro" id="IPR029000">
    <property type="entry name" value="Cyclophilin-like_dom_sf"/>
</dbReference>
<dbReference type="EMBL" id="QZEY01000002">
    <property type="protein sequence ID" value="RJL33981.1"/>
    <property type="molecule type" value="Genomic_DNA"/>
</dbReference>
<dbReference type="RefSeq" id="WP_119925280.1">
    <property type="nucleotide sequence ID" value="NZ_QZEY01000002.1"/>
</dbReference>
<feature type="region of interest" description="Disordered" evidence="2">
    <location>
        <begin position="1"/>
        <end position="29"/>
    </location>
</feature>
<feature type="transmembrane region" description="Helical" evidence="3">
    <location>
        <begin position="32"/>
        <end position="52"/>
    </location>
</feature>
<sequence length="302" mass="31833">MTDNDRRDELAREHRERQEAKRSTAESGSKRGVIVAVIVAIAVVVGGVAWAATQMGGSGKQETAAQPTKSAAAPAISTPPTEPPAPTPTPVETDPAKIRCEYVEDTAGQVKKAEFPPAKPNLKARTMRLETTLGLVEVELYTKKAPCTVNSFVSLAKQKFFDGSKCHRLTEAAVVGLGILQCGDPLAKADGSKTDGEGGPGYKFKDENLAGATYPVGTLAMATVEPDTNGSQFFIVHAETPLDPLFTPFGKIVKGMEIIQEVAEAGADTSVNSPTEATPPKKPIGIKKVTITYEAGADRGTK</sequence>
<keyword evidence="5" id="KW-0413">Isomerase</keyword>
<feature type="compositionally biased region" description="Basic and acidic residues" evidence="2">
    <location>
        <begin position="1"/>
        <end position="24"/>
    </location>
</feature>
<dbReference type="GO" id="GO:0003755">
    <property type="term" value="F:peptidyl-prolyl cis-trans isomerase activity"/>
    <property type="evidence" value="ECO:0007669"/>
    <property type="project" value="InterPro"/>
</dbReference>
<dbReference type="OrthoDB" id="5507614at2"/>
<keyword evidence="6" id="KW-1185">Reference proteome</keyword>
<keyword evidence="3" id="KW-0472">Membrane</keyword>
<dbReference type="PRINTS" id="PR00153">
    <property type="entry name" value="CSAPPISMRASE"/>
</dbReference>
<feature type="compositionally biased region" description="Pro residues" evidence="2">
    <location>
        <begin position="80"/>
        <end position="89"/>
    </location>
</feature>
<dbReference type="Pfam" id="PF00160">
    <property type="entry name" value="Pro_isomerase"/>
    <property type="match status" value="1"/>
</dbReference>
<dbReference type="SUPFAM" id="SSF50891">
    <property type="entry name" value="Cyclophilin-like"/>
    <property type="match status" value="1"/>
</dbReference>
<feature type="domain" description="PPIase cyclophilin-type" evidence="4">
    <location>
        <begin position="130"/>
        <end position="291"/>
    </location>
</feature>
<gene>
    <name evidence="5" type="ORF">D5H75_05490</name>
</gene>
<comment type="caution">
    <text evidence="5">The sequence shown here is derived from an EMBL/GenBank/DDBJ whole genome shotgun (WGS) entry which is preliminary data.</text>
</comment>
<dbReference type="InterPro" id="IPR044666">
    <property type="entry name" value="Cyclophilin_A-like"/>
</dbReference>
<evidence type="ECO:0000313" key="5">
    <source>
        <dbReference type="EMBL" id="RJL33981.1"/>
    </source>
</evidence>
<proteinExistence type="predicted"/>
<reference evidence="5 6" key="1">
    <citation type="submission" date="2018-09" db="EMBL/GenBank/DDBJ databases">
        <title>YIM 75507 draft genome.</title>
        <authorList>
            <person name="Tang S."/>
            <person name="Feng Y."/>
        </authorList>
    </citation>
    <scope>NUCLEOTIDE SEQUENCE [LARGE SCALE GENOMIC DNA]</scope>
    <source>
        <strain evidence="5 6">YIM 75507</strain>
    </source>
</reference>
<dbReference type="Proteomes" id="UP000265768">
    <property type="component" value="Unassembled WGS sequence"/>
</dbReference>
<evidence type="ECO:0000256" key="1">
    <source>
        <dbReference type="ARBA" id="ARBA00002388"/>
    </source>
</evidence>
<evidence type="ECO:0000259" key="4">
    <source>
        <dbReference type="PROSITE" id="PS50072"/>
    </source>
</evidence>
<protein>
    <submittedName>
        <fullName evidence="5">Peptidylprolyl isomerase</fullName>
    </submittedName>
</protein>
<dbReference type="AlphaFoldDB" id="A0A3A4B6X8"/>
<dbReference type="CDD" id="cd00317">
    <property type="entry name" value="cyclophilin"/>
    <property type="match status" value="1"/>
</dbReference>
<accession>A0A3A4B6X8</accession>
<dbReference type="PANTHER" id="PTHR45625:SF3">
    <property type="entry name" value="PEPTIDYL-PROLYL CIS-TRANS ISOMERASE B-RELATED"/>
    <property type="match status" value="1"/>
</dbReference>
<evidence type="ECO:0000313" key="6">
    <source>
        <dbReference type="Proteomes" id="UP000265768"/>
    </source>
</evidence>
<feature type="compositionally biased region" description="Low complexity" evidence="2">
    <location>
        <begin position="63"/>
        <end position="79"/>
    </location>
</feature>
<dbReference type="PANTHER" id="PTHR45625">
    <property type="entry name" value="PEPTIDYL-PROLYL CIS-TRANS ISOMERASE-RELATED"/>
    <property type="match status" value="1"/>
</dbReference>